<organism evidence="4">
    <name type="scientific">Soboliphyme baturini</name>
    <dbReference type="NCBI Taxonomy" id="241478"/>
    <lineage>
        <taxon>Eukaryota</taxon>
        <taxon>Metazoa</taxon>
        <taxon>Ecdysozoa</taxon>
        <taxon>Nematoda</taxon>
        <taxon>Enoplea</taxon>
        <taxon>Dorylaimia</taxon>
        <taxon>Dioctophymatida</taxon>
        <taxon>Dioctophymatoidea</taxon>
        <taxon>Soboliphymatidae</taxon>
        <taxon>Soboliphyme</taxon>
    </lineage>
</organism>
<dbReference type="InterPro" id="IPR002733">
    <property type="entry name" value="AMMECR1_domain"/>
</dbReference>
<dbReference type="PANTHER" id="PTHR13016:SF0">
    <property type="entry name" value="AMME SYNDROME CANDIDATE GENE 1 PROTEIN"/>
    <property type="match status" value="1"/>
</dbReference>
<dbReference type="OrthoDB" id="24630at2759"/>
<evidence type="ECO:0000259" key="1">
    <source>
        <dbReference type="PROSITE" id="PS51112"/>
    </source>
</evidence>
<dbReference type="WBParaSite" id="SBAD_0000093201-mRNA-1">
    <property type="protein sequence ID" value="SBAD_0000093201-mRNA-1"/>
    <property type="gene ID" value="SBAD_0000093201"/>
</dbReference>
<name>A0A183IBB5_9BILA</name>
<dbReference type="AlphaFoldDB" id="A0A183IBB5"/>
<dbReference type="InterPro" id="IPR036071">
    <property type="entry name" value="AMMECR1_dom_sf"/>
</dbReference>
<accession>A0A183IBB5</accession>
<dbReference type="EMBL" id="UZAM01006657">
    <property type="protein sequence ID" value="VDO92605.1"/>
    <property type="molecule type" value="Genomic_DNA"/>
</dbReference>
<dbReference type="PROSITE" id="PS51112">
    <property type="entry name" value="AMMECR1"/>
    <property type="match status" value="1"/>
</dbReference>
<dbReference type="InterPro" id="IPR023473">
    <property type="entry name" value="AMMECR1"/>
</dbReference>
<dbReference type="PANTHER" id="PTHR13016">
    <property type="entry name" value="AMMECR1 HOMOLOG"/>
    <property type="match status" value="1"/>
</dbReference>
<reference evidence="2 3" key="2">
    <citation type="submission" date="2018-11" db="EMBL/GenBank/DDBJ databases">
        <authorList>
            <consortium name="Pathogen Informatics"/>
        </authorList>
    </citation>
    <scope>NUCLEOTIDE SEQUENCE [LARGE SCALE GENOMIC DNA]</scope>
</reference>
<evidence type="ECO:0000313" key="4">
    <source>
        <dbReference type="WBParaSite" id="SBAD_0000093201-mRNA-1"/>
    </source>
</evidence>
<dbReference type="Proteomes" id="UP000270296">
    <property type="component" value="Unassembled WGS sequence"/>
</dbReference>
<evidence type="ECO:0000313" key="3">
    <source>
        <dbReference type="Proteomes" id="UP000270296"/>
    </source>
</evidence>
<reference evidence="4" key="1">
    <citation type="submission" date="2016-06" db="UniProtKB">
        <authorList>
            <consortium name="WormBaseParasite"/>
        </authorList>
    </citation>
    <scope>IDENTIFICATION</scope>
</reference>
<sequence>MQLCLGWNQVQTIDSLLRKGGFRGHITPEVRNSICLVRFQSEKMSVSYAEYMAYKQEANQYDRVNVFGVYSLSDGGHTHNGLPGTVVSGDDCYADQKPSNKSEYCVNGRLYQSRNKPHSHQRAAADLKLQENAVSCPLKSSLHIHLPNAGDFSHILPRNNYTGPEMQKRN</sequence>
<proteinExistence type="predicted"/>
<dbReference type="SUPFAM" id="SSF143447">
    <property type="entry name" value="AMMECR1-like"/>
    <property type="match status" value="1"/>
</dbReference>
<protein>
    <submittedName>
        <fullName evidence="4">AMMECR1 domain-containing protein</fullName>
    </submittedName>
</protein>
<feature type="domain" description="AMMECR1" evidence="1">
    <location>
        <begin position="1"/>
        <end position="55"/>
    </location>
</feature>
<evidence type="ECO:0000313" key="2">
    <source>
        <dbReference type="EMBL" id="VDO92605.1"/>
    </source>
</evidence>
<keyword evidence="3" id="KW-1185">Reference proteome</keyword>
<gene>
    <name evidence="2" type="ORF">SBAD_LOCUS909</name>
</gene>